<dbReference type="Proteomes" id="UP000177006">
    <property type="component" value="Unassembled WGS sequence"/>
</dbReference>
<comment type="subcellular location">
    <subcellularLocation>
        <location evidence="1">Membrane</location>
        <topology evidence="1">Multi-pass membrane protein</topology>
    </subcellularLocation>
</comment>
<comment type="caution">
    <text evidence="4">The sequence shown here is derived from an EMBL/GenBank/DDBJ whole genome shotgun (WGS) entry which is preliminary data.</text>
</comment>
<name>A0A1F5E8Q0_9BACT</name>
<sequence>MFFLASWFVTYFYQPFFNLLVGIYWIMDQLTGGKADMGIAVIFFTIAFRILWIPISLSSDRSEKERREIIEKIKNIKQAYRNDPVGERRETKNLLRGNRKIMLASGVDIGLQVLIALMLYRIFATGLEGADFHLLYSFMPQIDKPFNLLFWGKYYLGNPNITLNFIQSLTILVAELLSNSLSPFPSTKKDVTTTIALPIISFFVFLGLPAGKKLFIITTLCFSIAIMLVKQVIFVYHSISGKFEKFAEGVAGTKNQEEEKNVDLPAK</sequence>
<accession>A0A1F5E8Q0</accession>
<dbReference type="AlphaFoldDB" id="A0A1F5E8Q0"/>
<keyword evidence="2" id="KW-0472">Membrane</keyword>
<proteinExistence type="inferred from homology"/>
<dbReference type="InterPro" id="IPR028055">
    <property type="entry name" value="YidC/Oxa/ALB_C"/>
</dbReference>
<reference evidence="4 5" key="1">
    <citation type="journal article" date="2016" name="Nat. Commun.">
        <title>Thousands of microbial genomes shed light on interconnected biogeochemical processes in an aquifer system.</title>
        <authorList>
            <person name="Anantharaman K."/>
            <person name="Brown C.T."/>
            <person name="Hug L.A."/>
            <person name="Sharon I."/>
            <person name="Castelle C.J."/>
            <person name="Probst A.J."/>
            <person name="Thomas B.C."/>
            <person name="Singh A."/>
            <person name="Wilkins M.J."/>
            <person name="Karaoz U."/>
            <person name="Brodie E.L."/>
            <person name="Williams K.H."/>
            <person name="Hubbard S.S."/>
            <person name="Banfield J.F."/>
        </authorList>
    </citation>
    <scope>NUCLEOTIDE SEQUENCE [LARGE SCALE GENOMIC DNA]</scope>
</reference>
<dbReference type="EMBL" id="MEZK01000005">
    <property type="protein sequence ID" value="OGD63731.1"/>
    <property type="molecule type" value="Genomic_DNA"/>
</dbReference>
<keyword evidence="2" id="KW-1133">Transmembrane helix</keyword>
<gene>
    <name evidence="4" type="ORF">A2160_03570</name>
</gene>
<organism evidence="4 5">
    <name type="scientific">Candidatus Beckwithbacteria bacterium RBG_13_42_9</name>
    <dbReference type="NCBI Taxonomy" id="1797457"/>
    <lineage>
        <taxon>Bacteria</taxon>
        <taxon>Candidatus Beckwithiibacteriota</taxon>
    </lineage>
</organism>
<feature type="transmembrane region" description="Helical" evidence="2">
    <location>
        <begin position="39"/>
        <end position="57"/>
    </location>
</feature>
<protein>
    <recommendedName>
        <fullName evidence="3">Membrane insertase YidC/Oxa/ALB C-terminal domain-containing protein</fullName>
    </recommendedName>
</protein>
<feature type="transmembrane region" description="Helical" evidence="2">
    <location>
        <begin position="101"/>
        <end position="123"/>
    </location>
</feature>
<evidence type="ECO:0000259" key="3">
    <source>
        <dbReference type="Pfam" id="PF02096"/>
    </source>
</evidence>
<evidence type="ECO:0000313" key="5">
    <source>
        <dbReference type="Proteomes" id="UP000177006"/>
    </source>
</evidence>
<dbReference type="Pfam" id="PF02096">
    <property type="entry name" value="60KD_IMP"/>
    <property type="match status" value="1"/>
</dbReference>
<evidence type="ECO:0000256" key="1">
    <source>
        <dbReference type="RuleBase" id="RU003945"/>
    </source>
</evidence>
<evidence type="ECO:0000313" key="4">
    <source>
        <dbReference type="EMBL" id="OGD63731.1"/>
    </source>
</evidence>
<keyword evidence="1 2" id="KW-0812">Transmembrane</keyword>
<feature type="transmembrane region" description="Helical" evidence="2">
    <location>
        <begin position="190"/>
        <end position="208"/>
    </location>
</feature>
<dbReference type="GO" id="GO:0016020">
    <property type="term" value="C:membrane"/>
    <property type="evidence" value="ECO:0007669"/>
    <property type="project" value="UniProtKB-SubCell"/>
</dbReference>
<feature type="transmembrane region" description="Helical" evidence="2">
    <location>
        <begin position="7"/>
        <end position="27"/>
    </location>
</feature>
<dbReference type="STRING" id="1797457.A2160_03570"/>
<comment type="similarity">
    <text evidence="1">Belongs to the OXA1/ALB3/YidC family.</text>
</comment>
<feature type="domain" description="Membrane insertase YidC/Oxa/ALB C-terminal" evidence="3">
    <location>
        <begin position="37"/>
        <end position="229"/>
    </location>
</feature>
<feature type="transmembrane region" description="Helical" evidence="2">
    <location>
        <begin position="214"/>
        <end position="236"/>
    </location>
</feature>
<evidence type="ECO:0000256" key="2">
    <source>
        <dbReference type="SAM" id="Phobius"/>
    </source>
</evidence>